<gene>
    <name evidence="1" type="ORF">NCTC10526_02967</name>
</gene>
<dbReference type="EMBL" id="UGVC01000011">
    <property type="protein sequence ID" value="SUD98978.1"/>
    <property type="molecule type" value="Genomic_DNA"/>
</dbReference>
<dbReference type="Proteomes" id="UP000254123">
    <property type="component" value="Unassembled WGS sequence"/>
</dbReference>
<proteinExistence type="predicted"/>
<evidence type="ECO:0000313" key="2">
    <source>
        <dbReference type="Proteomes" id="UP000254123"/>
    </source>
</evidence>
<dbReference type="AlphaFoldDB" id="A0A379LSK9"/>
<name>A0A379LSK9_9GAMM</name>
<organism evidence="1 2">
    <name type="scientific">Psychrobacter phenylpyruvicus</name>
    <dbReference type="NCBI Taxonomy" id="29432"/>
    <lineage>
        <taxon>Bacteria</taxon>
        <taxon>Pseudomonadati</taxon>
        <taxon>Pseudomonadota</taxon>
        <taxon>Gammaproteobacteria</taxon>
        <taxon>Moraxellales</taxon>
        <taxon>Moraxellaceae</taxon>
        <taxon>Psychrobacter</taxon>
    </lineage>
</organism>
<protein>
    <submittedName>
        <fullName evidence="1">Uncharacterized protein</fullName>
    </submittedName>
</protein>
<evidence type="ECO:0000313" key="1">
    <source>
        <dbReference type="EMBL" id="SUD98978.1"/>
    </source>
</evidence>
<keyword evidence="2" id="KW-1185">Reference proteome</keyword>
<reference evidence="1 2" key="1">
    <citation type="submission" date="2018-06" db="EMBL/GenBank/DDBJ databases">
        <authorList>
            <consortium name="Pathogen Informatics"/>
            <person name="Doyle S."/>
        </authorList>
    </citation>
    <scope>NUCLEOTIDE SEQUENCE [LARGE SCALE GENOMIC DNA]</scope>
    <source>
        <strain evidence="1 2">NCTC10526</strain>
    </source>
</reference>
<sequence length="44" mass="4627">MPILNPTSSKLLNLTALALSISVASVVASAQNLQMNDMSLKIRA</sequence>
<accession>A0A379LSK9</accession>